<dbReference type="SUPFAM" id="SSF51735">
    <property type="entry name" value="NAD(P)-binding Rossmann-fold domains"/>
    <property type="match status" value="1"/>
</dbReference>
<feature type="domain" description="Dihydrodipicolinate reductase N-terminal" evidence="11">
    <location>
        <begin position="2"/>
        <end position="113"/>
    </location>
</feature>
<dbReference type="InterPro" id="IPR036291">
    <property type="entry name" value="NAD(P)-bd_dom_sf"/>
</dbReference>
<dbReference type="GO" id="GO:0005829">
    <property type="term" value="C:cytosol"/>
    <property type="evidence" value="ECO:0007669"/>
    <property type="project" value="TreeGrafter"/>
</dbReference>
<dbReference type="GO" id="GO:0050661">
    <property type="term" value="F:NADP binding"/>
    <property type="evidence" value="ECO:0007669"/>
    <property type="project" value="UniProtKB-UniRule"/>
</dbReference>
<comment type="similarity">
    <text evidence="1 9">Belongs to the DapB family.</text>
</comment>
<sequence>MINILLNGCNGKMGQTITQILKEYPHIKIAAGIDTNAVKFKNDYKVYNEIMDVEETADLVLDFSHPNSINKIIEYCVNKGIALIVATTGLSELHYEALSKASTKIPIFQSANMSYGVNVTVELCKNAAKILGKDFDIEIIEKHHSEKKDAPSGTALMIAQEINSTLHNSLEFIYDRHQKGTRKPNEIGIYSLRGGTIPGEHTIVFAGKDEIIEVKHTAFSRKIFAEGSIKAIEFIVGKKPGYYNMQDLLKEMIISNE</sequence>
<dbReference type="OrthoDB" id="9790352at2"/>
<dbReference type="GO" id="GO:0008839">
    <property type="term" value="F:4-hydroxy-tetrahydrodipicolinate reductase"/>
    <property type="evidence" value="ECO:0007669"/>
    <property type="project" value="UniProtKB-UniRule"/>
</dbReference>
<dbReference type="HAMAP" id="MF_00102">
    <property type="entry name" value="DapB"/>
    <property type="match status" value="1"/>
</dbReference>
<feature type="active site" description="Proton donor" evidence="9">
    <location>
        <position position="147"/>
    </location>
</feature>
<evidence type="ECO:0000256" key="6">
    <source>
        <dbReference type="ARBA" id="ARBA00023002"/>
    </source>
</evidence>
<evidence type="ECO:0000256" key="1">
    <source>
        <dbReference type="ARBA" id="ARBA00006642"/>
    </source>
</evidence>
<feature type="binding site" evidence="9">
    <location>
        <begin position="8"/>
        <end position="13"/>
    </location>
    <ligand>
        <name>NAD(+)</name>
        <dbReference type="ChEBI" id="CHEBI:57540"/>
    </ligand>
</feature>
<feature type="active site" description="Proton donor/acceptor" evidence="9">
    <location>
        <position position="143"/>
    </location>
</feature>
<dbReference type="InterPro" id="IPR000846">
    <property type="entry name" value="DapB_N"/>
</dbReference>
<evidence type="ECO:0000256" key="4">
    <source>
        <dbReference type="ARBA" id="ARBA00022857"/>
    </source>
</evidence>
<evidence type="ECO:0000256" key="2">
    <source>
        <dbReference type="ARBA" id="ARBA00022490"/>
    </source>
</evidence>
<dbReference type="EC" id="1.17.1.8" evidence="9 10"/>
<evidence type="ECO:0000256" key="5">
    <source>
        <dbReference type="ARBA" id="ARBA00022915"/>
    </source>
</evidence>
<comment type="function">
    <text evidence="9">Catalyzes the conversion of 4-hydroxy-tetrahydrodipicolinate (HTPA) to tetrahydrodipicolinate.</text>
</comment>
<evidence type="ECO:0000256" key="9">
    <source>
        <dbReference type="HAMAP-Rule" id="MF_00102"/>
    </source>
</evidence>
<dbReference type="PIRSF" id="PIRSF000161">
    <property type="entry name" value="DHPR"/>
    <property type="match status" value="1"/>
</dbReference>
<dbReference type="GO" id="GO:0016726">
    <property type="term" value="F:oxidoreductase activity, acting on CH or CH2 groups, NAD or NADP as acceptor"/>
    <property type="evidence" value="ECO:0007669"/>
    <property type="project" value="UniProtKB-UniRule"/>
</dbReference>
<feature type="binding site" evidence="9">
    <location>
        <position position="34"/>
    </location>
    <ligand>
        <name>NAD(+)</name>
        <dbReference type="ChEBI" id="CHEBI:57540"/>
    </ligand>
</feature>
<organism evidence="13 14">
    <name type="scientific">Lutispora thermophila DSM 19022</name>
    <dbReference type="NCBI Taxonomy" id="1122184"/>
    <lineage>
        <taxon>Bacteria</taxon>
        <taxon>Bacillati</taxon>
        <taxon>Bacillota</taxon>
        <taxon>Clostridia</taxon>
        <taxon>Lutisporales</taxon>
        <taxon>Lutisporaceae</taxon>
        <taxon>Lutispora</taxon>
    </lineage>
</organism>
<keyword evidence="4 9" id="KW-0521">NADP</keyword>
<keyword evidence="8 9" id="KW-0457">Lysine biosynthesis</keyword>
<feature type="binding site" evidence="9">
    <location>
        <position position="41"/>
    </location>
    <ligand>
        <name>NADP(+)</name>
        <dbReference type="ChEBI" id="CHEBI:58349"/>
    </ligand>
</feature>
<feature type="binding site" evidence="9">
    <location>
        <begin position="153"/>
        <end position="154"/>
    </location>
    <ligand>
        <name>(S)-2,3,4,5-tetrahydrodipicolinate</name>
        <dbReference type="ChEBI" id="CHEBI:16845"/>
    </ligand>
</feature>
<comment type="pathway">
    <text evidence="9">Amino-acid biosynthesis; L-lysine biosynthesis via DAP pathway; (S)-tetrahydrodipicolinate from L-aspartate: step 4/4.</text>
</comment>
<comment type="catalytic activity">
    <reaction evidence="9">
        <text>(S)-2,3,4,5-tetrahydrodipicolinate + NAD(+) + H2O = (2S,4S)-4-hydroxy-2,3,4,5-tetrahydrodipicolinate + NADH + H(+)</text>
        <dbReference type="Rhea" id="RHEA:35323"/>
        <dbReference type="ChEBI" id="CHEBI:15377"/>
        <dbReference type="ChEBI" id="CHEBI:15378"/>
        <dbReference type="ChEBI" id="CHEBI:16845"/>
        <dbReference type="ChEBI" id="CHEBI:57540"/>
        <dbReference type="ChEBI" id="CHEBI:57945"/>
        <dbReference type="ChEBI" id="CHEBI:67139"/>
        <dbReference type="EC" id="1.17.1.8"/>
    </reaction>
</comment>
<dbReference type="InterPro" id="IPR022663">
    <property type="entry name" value="DapB_C"/>
</dbReference>
<dbReference type="Pfam" id="PF01113">
    <property type="entry name" value="DapB_N"/>
    <property type="match status" value="1"/>
</dbReference>
<comment type="subunit">
    <text evidence="9">Homotetramer.</text>
</comment>
<protein>
    <recommendedName>
        <fullName evidence="9 10">4-hydroxy-tetrahydrodipicolinate reductase</fullName>
        <shortName evidence="9">HTPA reductase</shortName>
        <ecNumber evidence="9 10">1.17.1.8</ecNumber>
    </recommendedName>
</protein>
<dbReference type="NCBIfam" id="TIGR00036">
    <property type="entry name" value="dapB"/>
    <property type="match status" value="1"/>
</dbReference>
<dbReference type="Pfam" id="PF05173">
    <property type="entry name" value="DapB_C"/>
    <property type="match status" value="1"/>
</dbReference>
<dbReference type="CDD" id="cd02274">
    <property type="entry name" value="DHDPR_N"/>
    <property type="match status" value="1"/>
</dbReference>
<dbReference type="AlphaFoldDB" id="A0A1M6GMH6"/>
<proteinExistence type="inferred from homology"/>
<dbReference type="Gene3D" id="3.30.360.10">
    <property type="entry name" value="Dihydrodipicolinate Reductase, domain 2"/>
    <property type="match status" value="1"/>
</dbReference>
<dbReference type="EMBL" id="FQZS01000016">
    <property type="protein sequence ID" value="SHJ11130.1"/>
    <property type="molecule type" value="Genomic_DNA"/>
</dbReference>
<accession>A0A1M6GMH6</accession>
<dbReference type="FunFam" id="3.30.360.10:FF:000009">
    <property type="entry name" value="4-hydroxy-tetrahydrodipicolinate reductase"/>
    <property type="match status" value="1"/>
</dbReference>
<dbReference type="Proteomes" id="UP000184442">
    <property type="component" value="Unassembled WGS sequence"/>
</dbReference>
<evidence type="ECO:0000259" key="12">
    <source>
        <dbReference type="Pfam" id="PF05173"/>
    </source>
</evidence>
<name>A0A1M6GMH6_9FIRM</name>
<dbReference type="GO" id="GO:0051287">
    <property type="term" value="F:NAD binding"/>
    <property type="evidence" value="ECO:0007669"/>
    <property type="project" value="UniProtKB-UniRule"/>
</dbReference>
<dbReference type="PANTHER" id="PTHR20836">
    <property type="entry name" value="DIHYDRODIPICOLINATE REDUCTASE"/>
    <property type="match status" value="1"/>
</dbReference>
<dbReference type="PROSITE" id="PS01298">
    <property type="entry name" value="DAPB"/>
    <property type="match status" value="1"/>
</dbReference>
<evidence type="ECO:0000313" key="14">
    <source>
        <dbReference type="Proteomes" id="UP000184442"/>
    </source>
</evidence>
<feature type="binding site" evidence="9">
    <location>
        <begin position="110"/>
        <end position="113"/>
    </location>
    <ligand>
        <name>NAD(+)</name>
        <dbReference type="ChEBI" id="CHEBI:57540"/>
    </ligand>
</feature>
<comment type="caution">
    <text evidence="9">Was originally thought to be a dihydrodipicolinate reductase (DHDPR), catalyzing the conversion of dihydrodipicolinate to tetrahydrodipicolinate. However, it was shown in E.coli that the substrate of the enzymatic reaction is not dihydrodipicolinate (DHDP) but in fact (2S,4S)-4-hydroxy-2,3,4,5-tetrahydrodipicolinic acid (HTPA), the product released by the DapA-catalyzed reaction.</text>
</comment>
<dbReference type="InterPro" id="IPR022664">
    <property type="entry name" value="DapB_N_CS"/>
</dbReference>
<dbReference type="GO" id="GO:0009089">
    <property type="term" value="P:lysine biosynthetic process via diaminopimelate"/>
    <property type="evidence" value="ECO:0007669"/>
    <property type="project" value="UniProtKB-UniRule"/>
</dbReference>
<keyword evidence="3 9" id="KW-0028">Amino-acid biosynthesis</keyword>
<comment type="subcellular location">
    <subcellularLocation>
        <location evidence="9">Cytoplasm</location>
    </subcellularLocation>
</comment>
<evidence type="ECO:0000313" key="13">
    <source>
        <dbReference type="EMBL" id="SHJ11130.1"/>
    </source>
</evidence>
<dbReference type="GO" id="GO:0019877">
    <property type="term" value="P:diaminopimelate biosynthetic process"/>
    <property type="evidence" value="ECO:0007669"/>
    <property type="project" value="UniProtKB-UniRule"/>
</dbReference>
<feature type="binding site" evidence="9">
    <location>
        <begin position="86"/>
        <end position="88"/>
    </location>
    <ligand>
        <name>NAD(+)</name>
        <dbReference type="ChEBI" id="CHEBI:57540"/>
    </ligand>
</feature>
<evidence type="ECO:0000256" key="7">
    <source>
        <dbReference type="ARBA" id="ARBA00023027"/>
    </source>
</evidence>
<keyword evidence="2 9" id="KW-0963">Cytoplasm</keyword>
<reference evidence="13 14" key="1">
    <citation type="submission" date="2016-11" db="EMBL/GenBank/DDBJ databases">
        <authorList>
            <person name="Jaros S."/>
            <person name="Januszkiewicz K."/>
            <person name="Wedrychowicz H."/>
        </authorList>
    </citation>
    <scope>NUCLEOTIDE SEQUENCE [LARGE SCALE GENOMIC DNA]</scope>
    <source>
        <strain evidence="13 14">DSM 19022</strain>
    </source>
</reference>
<gene>
    <name evidence="9" type="primary">dapB</name>
    <name evidence="13" type="ORF">SAMN02745176_02428</name>
</gene>
<evidence type="ECO:0000259" key="11">
    <source>
        <dbReference type="Pfam" id="PF01113"/>
    </source>
</evidence>
<comment type="catalytic activity">
    <reaction evidence="9">
        <text>(S)-2,3,4,5-tetrahydrodipicolinate + NADP(+) + H2O = (2S,4S)-4-hydroxy-2,3,4,5-tetrahydrodipicolinate + NADPH + H(+)</text>
        <dbReference type="Rhea" id="RHEA:35331"/>
        <dbReference type="ChEBI" id="CHEBI:15377"/>
        <dbReference type="ChEBI" id="CHEBI:15378"/>
        <dbReference type="ChEBI" id="CHEBI:16845"/>
        <dbReference type="ChEBI" id="CHEBI:57783"/>
        <dbReference type="ChEBI" id="CHEBI:58349"/>
        <dbReference type="ChEBI" id="CHEBI:67139"/>
        <dbReference type="EC" id="1.17.1.8"/>
    </reaction>
</comment>
<keyword evidence="7 9" id="KW-0520">NAD</keyword>
<feature type="domain" description="Dihydrodipicolinate reductase C-terminal" evidence="12">
    <location>
        <begin position="116"/>
        <end position="249"/>
    </location>
</feature>
<dbReference type="SUPFAM" id="SSF55347">
    <property type="entry name" value="Glyceraldehyde-3-phosphate dehydrogenase-like, C-terminal domain"/>
    <property type="match status" value="1"/>
</dbReference>
<feature type="binding site" evidence="9">
    <location>
        <position position="144"/>
    </location>
    <ligand>
        <name>(S)-2,3,4,5-tetrahydrodipicolinate</name>
        <dbReference type="ChEBI" id="CHEBI:16845"/>
    </ligand>
</feature>
<evidence type="ECO:0000256" key="10">
    <source>
        <dbReference type="NCBIfam" id="TIGR00036"/>
    </source>
</evidence>
<dbReference type="RefSeq" id="WP_073026466.1">
    <property type="nucleotide sequence ID" value="NZ_FQZS01000016.1"/>
</dbReference>
<keyword evidence="6 9" id="KW-0560">Oxidoreductase</keyword>
<dbReference type="STRING" id="1122184.SAMN02745176_02428"/>
<dbReference type="UniPathway" id="UPA00034">
    <property type="reaction ID" value="UER00018"/>
</dbReference>
<dbReference type="InterPro" id="IPR023940">
    <property type="entry name" value="DHDPR_bac"/>
</dbReference>
<keyword evidence="14" id="KW-1185">Reference proteome</keyword>
<evidence type="ECO:0000256" key="3">
    <source>
        <dbReference type="ARBA" id="ARBA00022605"/>
    </source>
</evidence>
<dbReference type="PANTHER" id="PTHR20836:SF7">
    <property type="entry name" value="4-HYDROXY-TETRAHYDRODIPICOLINATE REDUCTASE"/>
    <property type="match status" value="1"/>
</dbReference>
<evidence type="ECO:0000256" key="8">
    <source>
        <dbReference type="ARBA" id="ARBA00023154"/>
    </source>
</evidence>
<keyword evidence="5 9" id="KW-0220">Diaminopimelate biosynthesis</keyword>
<dbReference type="Gene3D" id="3.40.50.720">
    <property type="entry name" value="NAD(P)-binding Rossmann-like Domain"/>
    <property type="match status" value="1"/>
</dbReference>